<dbReference type="Gene3D" id="3.30.2350.10">
    <property type="entry name" value="Pseudouridine synthase"/>
    <property type="match status" value="1"/>
</dbReference>
<evidence type="ECO:0000313" key="1">
    <source>
        <dbReference type="EMBL" id="CAK9088594.1"/>
    </source>
</evidence>
<dbReference type="InterPro" id="IPR020103">
    <property type="entry name" value="PsdUridine_synth_cat_dom_sf"/>
</dbReference>
<protein>
    <submittedName>
        <fullName evidence="1">Chloroplastic (RNA pseudouridylate synthase 6) (RNA-uridine isomerase 6)</fullName>
    </submittedName>
</protein>
<dbReference type="SUPFAM" id="SSF55120">
    <property type="entry name" value="Pseudouridine synthase"/>
    <property type="match status" value="1"/>
</dbReference>
<name>A0ABP0QKZ0_9DINO</name>
<dbReference type="EMBL" id="CAXAMM010039726">
    <property type="protein sequence ID" value="CAK9088594.1"/>
    <property type="molecule type" value="Genomic_DNA"/>
</dbReference>
<dbReference type="Proteomes" id="UP001642464">
    <property type="component" value="Unassembled WGS sequence"/>
</dbReference>
<accession>A0ABP0QKZ0</accession>
<keyword evidence="1" id="KW-0413">Isomerase</keyword>
<feature type="non-terminal residue" evidence="1">
    <location>
        <position position="200"/>
    </location>
</feature>
<organism evidence="1 2">
    <name type="scientific">Durusdinium trenchii</name>
    <dbReference type="NCBI Taxonomy" id="1381693"/>
    <lineage>
        <taxon>Eukaryota</taxon>
        <taxon>Sar</taxon>
        <taxon>Alveolata</taxon>
        <taxon>Dinophyceae</taxon>
        <taxon>Suessiales</taxon>
        <taxon>Symbiodiniaceae</taxon>
        <taxon>Durusdinium</taxon>
    </lineage>
</organism>
<dbReference type="GO" id="GO:0016853">
    <property type="term" value="F:isomerase activity"/>
    <property type="evidence" value="ECO:0007669"/>
    <property type="project" value="UniProtKB-KW"/>
</dbReference>
<evidence type="ECO:0000313" key="2">
    <source>
        <dbReference type="Proteomes" id="UP001642464"/>
    </source>
</evidence>
<sequence>MEPMTIPIDTVLRVFPNPERFKTCYVEDWDERIKKVDRDFVVVDKPPLLPCFAHVTNGKEVLHRCLADALRVRTVQEVELGMDDRNMTAMTHIDEEVSGLVILARHEKARLVCEHWLKDDKCVFEFVAICTKNLEKGVYRHFYMKTEVQAGNKTPTLYDNIPKRAIRKRSDYEDWNIVTMEVVASAELDGGYAAMRIRTE</sequence>
<proteinExistence type="predicted"/>
<comment type="caution">
    <text evidence="1">The sequence shown here is derived from an EMBL/GenBank/DDBJ whole genome shotgun (WGS) entry which is preliminary data.</text>
</comment>
<reference evidence="1 2" key="1">
    <citation type="submission" date="2024-02" db="EMBL/GenBank/DDBJ databases">
        <authorList>
            <person name="Chen Y."/>
            <person name="Shah S."/>
            <person name="Dougan E. K."/>
            <person name="Thang M."/>
            <person name="Chan C."/>
        </authorList>
    </citation>
    <scope>NUCLEOTIDE SEQUENCE [LARGE SCALE GENOMIC DNA]</scope>
</reference>
<keyword evidence="2" id="KW-1185">Reference proteome</keyword>
<gene>
    <name evidence="1" type="ORF">SCF082_LOCUS41837</name>
</gene>